<gene>
    <name evidence="3" type="ORF">M513_04516</name>
    <name evidence="4" type="ORF">M514_04516</name>
</gene>
<feature type="compositionally biased region" description="Basic and acidic residues" evidence="1">
    <location>
        <begin position="170"/>
        <end position="193"/>
    </location>
</feature>
<protein>
    <recommendedName>
        <fullName evidence="2">C2H2-type domain-containing protein</fullName>
    </recommendedName>
</protein>
<dbReference type="Proteomes" id="UP000030764">
    <property type="component" value="Unassembled WGS sequence"/>
</dbReference>
<name>A0A085N610_9BILA</name>
<feature type="region of interest" description="Disordered" evidence="1">
    <location>
        <begin position="142"/>
        <end position="193"/>
    </location>
</feature>
<evidence type="ECO:0000259" key="2">
    <source>
        <dbReference type="PROSITE" id="PS00028"/>
    </source>
</evidence>
<feature type="compositionally biased region" description="Basic residues" evidence="1">
    <location>
        <begin position="142"/>
        <end position="155"/>
    </location>
</feature>
<dbReference type="EMBL" id="KL367548">
    <property type="protein sequence ID" value="KFD64906.1"/>
    <property type="molecule type" value="Genomic_DNA"/>
</dbReference>
<feature type="domain" description="C2H2-type" evidence="2">
    <location>
        <begin position="82"/>
        <end position="102"/>
    </location>
</feature>
<dbReference type="Proteomes" id="UP000030758">
    <property type="component" value="Unassembled WGS sequence"/>
</dbReference>
<organism evidence="4">
    <name type="scientific">Trichuris suis</name>
    <name type="common">pig whipworm</name>
    <dbReference type="NCBI Taxonomy" id="68888"/>
    <lineage>
        <taxon>Eukaryota</taxon>
        <taxon>Metazoa</taxon>
        <taxon>Ecdysozoa</taxon>
        <taxon>Nematoda</taxon>
        <taxon>Enoplea</taxon>
        <taxon>Dorylaimia</taxon>
        <taxon>Trichinellida</taxon>
        <taxon>Trichuridae</taxon>
        <taxon>Trichuris</taxon>
    </lineage>
</organism>
<reference evidence="4 5" key="1">
    <citation type="journal article" date="2014" name="Nat. Genet.">
        <title>Genome and transcriptome of the porcine whipworm Trichuris suis.</title>
        <authorList>
            <person name="Jex A.R."/>
            <person name="Nejsum P."/>
            <person name="Schwarz E.M."/>
            <person name="Hu L."/>
            <person name="Young N.D."/>
            <person name="Hall R.S."/>
            <person name="Korhonen P.K."/>
            <person name="Liao S."/>
            <person name="Thamsborg S."/>
            <person name="Xia J."/>
            <person name="Xu P."/>
            <person name="Wang S."/>
            <person name="Scheerlinck J.P."/>
            <person name="Hofmann A."/>
            <person name="Sternberg P.W."/>
            <person name="Wang J."/>
            <person name="Gasser R.B."/>
        </authorList>
    </citation>
    <scope>NUCLEOTIDE SEQUENCE [LARGE SCALE GENOMIC DNA]</scope>
    <source>
        <strain evidence="4">DCEP-RM93F</strain>
        <strain evidence="3">DCEP-RM93M</strain>
    </source>
</reference>
<sequence length="256" mass="29232">MDSARINPFSLVDSRFMCQAASAQLPSTSDNVGKQENNPSDKVYTSQNGKESYFAFSKDTSVKMYHPASKKTDFCQDRPFFCERCWKGYYSRHKFEEHVKQHVKCSFDGCSFEALPYHVAKHTINAHSNSVFPANLGAHMKGLQRKHHRVGRTPSKKKELHNDVPTTSVDHSEKGRRENRPESKRRAQVEQRAEESIFHDLDKILNGATVTPKVKFELCDATCPLEKINKEDACYEKALLLQCTRYVVDNLLNASV</sequence>
<dbReference type="AlphaFoldDB" id="A0A085N610"/>
<evidence type="ECO:0000313" key="3">
    <source>
        <dbReference type="EMBL" id="KFD54571.1"/>
    </source>
</evidence>
<keyword evidence="5" id="KW-1185">Reference proteome</keyword>
<accession>A0A085N610</accession>
<dbReference type="EMBL" id="KL363206">
    <property type="protein sequence ID" value="KFD54571.1"/>
    <property type="molecule type" value="Genomic_DNA"/>
</dbReference>
<evidence type="ECO:0000256" key="1">
    <source>
        <dbReference type="SAM" id="MobiDB-lite"/>
    </source>
</evidence>
<evidence type="ECO:0000313" key="5">
    <source>
        <dbReference type="Proteomes" id="UP000030764"/>
    </source>
</evidence>
<dbReference type="PROSITE" id="PS00028">
    <property type="entry name" value="ZINC_FINGER_C2H2_1"/>
    <property type="match status" value="1"/>
</dbReference>
<proteinExistence type="predicted"/>
<evidence type="ECO:0000313" key="4">
    <source>
        <dbReference type="EMBL" id="KFD64906.1"/>
    </source>
</evidence>
<dbReference type="InterPro" id="IPR013087">
    <property type="entry name" value="Znf_C2H2_type"/>
</dbReference>